<reference evidence="7 8" key="1">
    <citation type="submission" date="2018-11" db="EMBL/GenBank/DDBJ databases">
        <title>Genomic Encyclopedia of Type Strains, Phase IV (KMG-IV): sequencing the most valuable type-strain genomes for metagenomic binning, comparative biology and taxonomic classification.</title>
        <authorList>
            <person name="Goeker M."/>
        </authorList>
    </citation>
    <scope>NUCLEOTIDE SEQUENCE [LARGE SCALE GENOMIC DNA]</scope>
    <source>
        <strain evidence="7 8">DSM 100316</strain>
    </source>
</reference>
<organism evidence="7 8">
    <name type="scientific">Sinobacterium caligoides</name>
    <dbReference type="NCBI Taxonomy" id="933926"/>
    <lineage>
        <taxon>Bacteria</taxon>
        <taxon>Pseudomonadati</taxon>
        <taxon>Pseudomonadota</taxon>
        <taxon>Gammaproteobacteria</taxon>
        <taxon>Cellvibrionales</taxon>
        <taxon>Spongiibacteraceae</taxon>
        <taxon>Sinobacterium</taxon>
    </lineage>
</organism>
<feature type="transmembrane region" description="Helical" evidence="5">
    <location>
        <begin position="311"/>
        <end position="331"/>
    </location>
</feature>
<dbReference type="AlphaFoldDB" id="A0A3N2DJM0"/>
<evidence type="ECO:0000256" key="1">
    <source>
        <dbReference type="ARBA" id="ARBA00004651"/>
    </source>
</evidence>
<proteinExistence type="inferred from homology"/>
<dbReference type="Pfam" id="PF00528">
    <property type="entry name" value="BPD_transp_1"/>
    <property type="match status" value="1"/>
</dbReference>
<evidence type="ECO:0000313" key="7">
    <source>
        <dbReference type="EMBL" id="ROR99989.1"/>
    </source>
</evidence>
<feature type="transmembrane region" description="Helical" evidence="5">
    <location>
        <begin position="191"/>
        <end position="221"/>
    </location>
</feature>
<dbReference type="InterPro" id="IPR000515">
    <property type="entry name" value="MetI-like"/>
</dbReference>
<keyword evidence="5" id="KW-0813">Transport</keyword>
<keyword evidence="2 5" id="KW-0812">Transmembrane</keyword>
<dbReference type="GO" id="GO:0055085">
    <property type="term" value="P:transmembrane transport"/>
    <property type="evidence" value="ECO:0007669"/>
    <property type="project" value="InterPro"/>
</dbReference>
<gene>
    <name evidence="7" type="ORF">EDC56_2624</name>
</gene>
<evidence type="ECO:0000259" key="6">
    <source>
        <dbReference type="PROSITE" id="PS50928"/>
    </source>
</evidence>
<dbReference type="RefSeq" id="WP_123712988.1">
    <property type="nucleotide sequence ID" value="NZ_RKHR01000005.1"/>
</dbReference>
<keyword evidence="4 5" id="KW-0472">Membrane</keyword>
<feature type="transmembrane region" description="Helical" evidence="5">
    <location>
        <begin position="24"/>
        <end position="44"/>
    </location>
</feature>
<dbReference type="PANTHER" id="PTHR30325">
    <property type="entry name" value="MEMBRANE COMPONENT OF ABC TRANSPORTER"/>
    <property type="match status" value="1"/>
</dbReference>
<dbReference type="CDD" id="cd06261">
    <property type="entry name" value="TM_PBP2"/>
    <property type="match status" value="1"/>
</dbReference>
<dbReference type="PANTHER" id="PTHR30325:SF0">
    <property type="entry name" value="INNER MEMBRANE ABC TRANSPORTER PERMEASE PROTEIN YEJE"/>
    <property type="match status" value="1"/>
</dbReference>
<dbReference type="SUPFAM" id="SSF161098">
    <property type="entry name" value="MetI-like"/>
    <property type="match status" value="1"/>
</dbReference>
<accession>A0A3N2DJM0</accession>
<evidence type="ECO:0000256" key="5">
    <source>
        <dbReference type="RuleBase" id="RU363032"/>
    </source>
</evidence>
<dbReference type="GO" id="GO:0005886">
    <property type="term" value="C:plasma membrane"/>
    <property type="evidence" value="ECO:0007669"/>
    <property type="project" value="UniProtKB-SubCell"/>
</dbReference>
<feature type="domain" description="ABC transmembrane type-1" evidence="6">
    <location>
        <begin position="147"/>
        <end position="335"/>
    </location>
</feature>
<dbReference type="Gene3D" id="1.10.3720.10">
    <property type="entry name" value="MetI-like"/>
    <property type="match status" value="1"/>
</dbReference>
<dbReference type="OrthoDB" id="9805884at2"/>
<comment type="caution">
    <text evidence="7">The sequence shown here is derived from an EMBL/GenBank/DDBJ whole genome shotgun (WGS) entry which is preliminary data.</text>
</comment>
<evidence type="ECO:0000256" key="2">
    <source>
        <dbReference type="ARBA" id="ARBA00022692"/>
    </source>
</evidence>
<comment type="subcellular location">
    <subcellularLocation>
        <location evidence="1 5">Cell membrane</location>
        <topology evidence="1 5">Multi-pass membrane protein</topology>
    </subcellularLocation>
</comment>
<feature type="transmembrane region" description="Helical" evidence="5">
    <location>
        <begin position="260"/>
        <end position="282"/>
    </location>
</feature>
<dbReference type="GO" id="GO:0042884">
    <property type="term" value="P:microcin transport"/>
    <property type="evidence" value="ECO:0007669"/>
    <property type="project" value="TreeGrafter"/>
</dbReference>
<feature type="transmembrane region" description="Helical" evidence="5">
    <location>
        <begin position="148"/>
        <end position="171"/>
    </location>
</feature>
<protein>
    <submittedName>
        <fullName evidence="7">Microcin C transport system permease protein</fullName>
    </submittedName>
</protein>
<keyword evidence="3 5" id="KW-1133">Transmembrane helix</keyword>
<dbReference type="InterPro" id="IPR035906">
    <property type="entry name" value="MetI-like_sf"/>
</dbReference>
<evidence type="ECO:0000256" key="4">
    <source>
        <dbReference type="ARBA" id="ARBA00023136"/>
    </source>
</evidence>
<evidence type="ECO:0000313" key="8">
    <source>
        <dbReference type="Proteomes" id="UP000275394"/>
    </source>
</evidence>
<comment type="similarity">
    <text evidence="5">Belongs to the binding-protein-dependent transport system permease family.</text>
</comment>
<dbReference type="Proteomes" id="UP000275394">
    <property type="component" value="Unassembled WGS sequence"/>
</dbReference>
<sequence length="347" mass="39021">MKLLTLSPQSRRQWLRFKAIKRGYYAAILLTLLLIASCFAELLISNRAIVVSYQGSLHFPSYGGIIAGKEFGQDQAFETDYRALKNQLAESGEGWVLLPPVPFSATESDLNFDNFPPYPPSSRHWLGTDTSGRDVLARLVYGFRTAMAFSLILLFFNYLIGVTVGCMMGFFGGKFDLFGQRLIEIWSNVPFLYIIMIIASIVVPSFWTLIVIMVLFGWMGITWYMRTITYREASREYVQAARAIGASNGRILFRHILPNTISLLVTFIPFSIASGIGSLTALDYLGFGLPKTTPSWGELLAQGTSNLQYEWIVLSVIIAMTLVLTMVTFIGEAIREAFDPKQFSYYQ</sequence>
<keyword evidence="8" id="KW-1185">Reference proteome</keyword>
<dbReference type="EMBL" id="RKHR01000005">
    <property type="protein sequence ID" value="ROR99989.1"/>
    <property type="molecule type" value="Genomic_DNA"/>
</dbReference>
<dbReference type="PROSITE" id="PS50928">
    <property type="entry name" value="ABC_TM1"/>
    <property type="match status" value="1"/>
</dbReference>
<evidence type="ECO:0000256" key="3">
    <source>
        <dbReference type="ARBA" id="ARBA00022989"/>
    </source>
</evidence>
<name>A0A3N2DJM0_9GAMM</name>